<dbReference type="GO" id="GO:0009396">
    <property type="term" value="P:folic acid-containing compound biosynthetic process"/>
    <property type="evidence" value="ECO:0007669"/>
    <property type="project" value="TreeGrafter"/>
</dbReference>
<sequence>MTIQVRKQAIRQRIIIDRERLGADERAIKSHQISKRIASLEAYRKAGTVLAYMSFGAEYSTRELVRQALREGKRVLLPRVNVATKELDLYQVSSLQHDLAPGQWNIPEPLVERCPRIDLLRDLDFILLPGVAFGRDGARLGYGGGFYDKLLARIAVTWQDHFPALVAGAFSMQLIEGIPQEQTDYKVEWIVTENEIIPCAAH</sequence>
<dbReference type="Pfam" id="PF01812">
    <property type="entry name" value="5-FTHF_cyc-lig"/>
    <property type="match status" value="1"/>
</dbReference>
<evidence type="ECO:0000256" key="4">
    <source>
        <dbReference type="PIRSR" id="PIRSR006806-1"/>
    </source>
</evidence>
<keyword evidence="2 4" id="KW-0547">Nucleotide-binding</keyword>
<feature type="binding site" evidence="4">
    <location>
        <position position="53"/>
    </location>
    <ligand>
        <name>substrate</name>
    </ligand>
</feature>
<dbReference type="NCBIfam" id="TIGR02727">
    <property type="entry name" value="MTHFS_bact"/>
    <property type="match status" value="1"/>
</dbReference>
<name>A0A2X0R465_9PROT</name>
<gene>
    <name evidence="6" type="ORF">NITFAB_0281</name>
</gene>
<proteinExistence type="inferred from homology"/>
<feature type="binding site" evidence="4">
    <location>
        <begin position="7"/>
        <end position="11"/>
    </location>
    <ligand>
        <name>ATP</name>
        <dbReference type="ChEBI" id="CHEBI:30616"/>
    </ligand>
</feature>
<evidence type="ECO:0000256" key="2">
    <source>
        <dbReference type="ARBA" id="ARBA00022741"/>
    </source>
</evidence>
<keyword evidence="5" id="KW-0479">Metal-binding</keyword>
<dbReference type="SUPFAM" id="SSF100950">
    <property type="entry name" value="NagB/RpiA/CoA transferase-like"/>
    <property type="match status" value="1"/>
</dbReference>
<dbReference type="InterPro" id="IPR024185">
    <property type="entry name" value="FTHF_cligase-like_sf"/>
</dbReference>
<dbReference type="InterPro" id="IPR037171">
    <property type="entry name" value="NagB/RpiA_transferase-like"/>
</dbReference>
<dbReference type="AlphaFoldDB" id="A0A2X0R465"/>
<dbReference type="PANTHER" id="PTHR23407">
    <property type="entry name" value="ATPASE INHIBITOR/5-FORMYLTETRAHYDROFOLATE CYCLO-LIGASE"/>
    <property type="match status" value="1"/>
</dbReference>
<dbReference type="EMBL" id="LS423452">
    <property type="protein sequence ID" value="SPS04692.1"/>
    <property type="molecule type" value="Genomic_DNA"/>
</dbReference>
<organism evidence="6">
    <name type="scientific">Candidatus Nitrotoga fabula</name>
    <dbReference type="NCBI Taxonomy" id="2182327"/>
    <lineage>
        <taxon>Bacteria</taxon>
        <taxon>Pseudomonadati</taxon>
        <taxon>Pseudomonadota</taxon>
        <taxon>Betaproteobacteria</taxon>
        <taxon>Nitrosomonadales</taxon>
        <taxon>Gallionellaceae</taxon>
        <taxon>Candidatus Nitrotoga</taxon>
    </lineage>
</organism>
<keyword evidence="6" id="KW-0436">Ligase</keyword>
<feature type="binding site" evidence="4">
    <location>
        <begin position="139"/>
        <end position="147"/>
    </location>
    <ligand>
        <name>ATP</name>
        <dbReference type="ChEBI" id="CHEBI:30616"/>
    </ligand>
</feature>
<accession>A0A2X0R465</accession>
<dbReference type="InterPro" id="IPR002698">
    <property type="entry name" value="FTHF_cligase"/>
</dbReference>
<evidence type="ECO:0000256" key="5">
    <source>
        <dbReference type="RuleBase" id="RU361279"/>
    </source>
</evidence>
<dbReference type="PIRSF" id="PIRSF006806">
    <property type="entry name" value="FTHF_cligase"/>
    <property type="match status" value="1"/>
</dbReference>
<dbReference type="GO" id="GO:0030272">
    <property type="term" value="F:5-formyltetrahydrofolate cyclo-ligase activity"/>
    <property type="evidence" value="ECO:0007669"/>
    <property type="project" value="UniProtKB-EC"/>
</dbReference>
<dbReference type="Gene3D" id="3.40.50.10420">
    <property type="entry name" value="NagB/RpiA/CoA transferase-like"/>
    <property type="match status" value="1"/>
</dbReference>
<dbReference type="GO" id="GO:0046872">
    <property type="term" value="F:metal ion binding"/>
    <property type="evidence" value="ECO:0007669"/>
    <property type="project" value="UniProtKB-KW"/>
</dbReference>
<comment type="catalytic activity">
    <reaction evidence="5">
        <text>(6S)-5-formyl-5,6,7,8-tetrahydrofolate + ATP = (6R)-5,10-methenyltetrahydrofolate + ADP + phosphate</text>
        <dbReference type="Rhea" id="RHEA:10488"/>
        <dbReference type="ChEBI" id="CHEBI:30616"/>
        <dbReference type="ChEBI" id="CHEBI:43474"/>
        <dbReference type="ChEBI" id="CHEBI:57455"/>
        <dbReference type="ChEBI" id="CHEBI:57457"/>
        <dbReference type="ChEBI" id="CHEBI:456216"/>
        <dbReference type="EC" id="6.3.3.2"/>
    </reaction>
</comment>
<keyword evidence="5" id="KW-0460">Magnesium</keyword>
<dbReference type="GO" id="GO:0005524">
    <property type="term" value="F:ATP binding"/>
    <property type="evidence" value="ECO:0007669"/>
    <property type="project" value="UniProtKB-KW"/>
</dbReference>
<evidence type="ECO:0000256" key="1">
    <source>
        <dbReference type="ARBA" id="ARBA00010638"/>
    </source>
</evidence>
<keyword evidence="3 4" id="KW-0067">ATP-binding</keyword>
<evidence type="ECO:0000313" key="6">
    <source>
        <dbReference type="EMBL" id="SPS04692.1"/>
    </source>
</evidence>
<dbReference type="GO" id="GO:0035999">
    <property type="term" value="P:tetrahydrofolate interconversion"/>
    <property type="evidence" value="ECO:0007669"/>
    <property type="project" value="TreeGrafter"/>
</dbReference>
<comment type="similarity">
    <text evidence="1 5">Belongs to the 5-formyltetrahydrofolate cyclo-ligase family.</text>
</comment>
<dbReference type="EC" id="6.3.3.2" evidence="5"/>
<evidence type="ECO:0000256" key="3">
    <source>
        <dbReference type="ARBA" id="ARBA00022840"/>
    </source>
</evidence>
<feature type="binding site" evidence="4">
    <location>
        <position position="58"/>
    </location>
    <ligand>
        <name>substrate</name>
    </ligand>
</feature>
<reference evidence="6" key="1">
    <citation type="submission" date="2018-05" db="EMBL/GenBank/DDBJ databases">
        <authorList>
            <person name="Lanie J.A."/>
            <person name="Ng W.-L."/>
            <person name="Kazmierczak K.M."/>
            <person name="Andrzejewski T.M."/>
            <person name="Davidsen T.M."/>
            <person name="Wayne K.J."/>
            <person name="Tettelin H."/>
            <person name="Glass J.I."/>
            <person name="Rusch D."/>
            <person name="Podicherti R."/>
            <person name="Tsui H.-C.T."/>
            <person name="Winkler M.E."/>
        </authorList>
    </citation>
    <scope>NUCLEOTIDE SEQUENCE</scope>
    <source>
        <strain evidence="6">KNB</strain>
    </source>
</reference>
<comment type="cofactor">
    <cofactor evidence="5">
        <name>Mg(2+)</name>
        <dbReference type="ChEBI" id="CHEBI:18420"/>
    </cofactor>
</comment>
<dbReference type="PANTHER" id="PTHR23407:SF1">
    <property type="entry name" value="5-FORMYLTETRAHYDROFOLATE CYCLO-LIGASE"/>
    <property type="match status" value="1"/>
</dbReference>
<protein>
    <recommendedName>
        <fullName evidence="5">5-formyltetrahydrofolate cyclo-ligase</fullName>
        <ecNumber evidence="5">6.3.3.2</ecNumber>
    </recommendedName>
</protein>